<evidence type="ECO:0000256" key="1">
    <source>
        <dbReference type="ARBA" id="ARBA00010688"/>
    </source>
</evidence>
<dbReference type="GO" id="GO:0016301">
    <property type="term" value="F:kinase activity"/>
    <property type="evidence" value="ECO:0007669"/>
    <property type="project" value="UniProtKB-KW"/>
</dbReference>
<evidence type="ECO:0000256" key="3">
    <source>
        <dbReference type="ARBA" id="ARBA00022741"/>
    </source>
</evidence>
<keyword evidence="3" id="KW-0547">Nucleotide-binding</keyword>
<evidence type="ECO:0000256" key="4">
    <source>
        <dbReference type="ARBA" id="ARBA00022777"/>
    </source>
</evidence>
<dbReference type="Pfam" id="PF00294">
    <property type="entry name" value="PfkB"/>
    <property type="match status" value="1"/>
</dbReference>
<dbReference type="CDD" id="cd01167">
    <property type="entry name" value="bac_FRK"/>
    <property type="match status" value="1"/>
</dbReference>
<gene>
    <name evidence="7" type="ORF">GCM10025789_03720</name>
</gene>
<dbReference type="PANTHER" id="PTHR43085:SF1">
    <property type="entry name" value="PSEUDOURIDINE KINASE-RELATED"/>
    <property type="match status" value="1"/>
</dbReference>
<evidence type="ECO:0000256" key="5">
    <source>
        <dbReference type="ARBA" id="ARBA00022840"/>
    </source>
</evidence>
<evidence type="ECO:0000259" key="6">
    <source>
        <dbReference type="Pfam" id="PF00294"/>
    </source>
</evidence>
<keyword evidence="5" id="KW-0067">ATP-binding</keyword>
<dbReference type="InterPro" id="IPR050306">
    <property type="entry name" value="PfkB_Carbo_kinase"/>
</dbReference>
<dbReference type="Gene3D" id="3.40.1190.20">
    <property type="match status" value="1"/>
</dbReference>
<comment type="similarity">
    <text evidence="1">Belongs to the carbohydrate kinase PfkB family.</text>
</comment>
<dbReference type="EMBL" id="BAABLV010000006">
    <property type="protein sequence ID" value="GAA4890466.1"/>
    <property type="molecule type" value="Genomic_DNA"/>
</dbReference>
<dbReference type="InterPro" id="IPR002173">
    <property type="entry name" value="Carboh/pur_kinase_PfkB_CS"/>
</dbReference>
<evidence type="ECO:0000313" key="8">
    <source>
        <dbReference type="Proteomes" id="UP001501521"/>
    </source>
</evidence>
<sequence length="311" mass="32993">MRFVVCGEALIDLMPEGVPSAAPGKWIAHSGGGPFNTATALAKLGEDTHFLGRLSTDAFGQQLRHHLLAAGVGLDLAVSTEEATSLAIVSLDQEGKATYSFHFDQTSNFQWRAGEFPQLHADDWLHFGSIGSVIGPGAAVLTEFVRSTPAALSFDINVRPSTLPDREVYADQVEELMREVGRNAGIVKASDEDILWLADDEADPVQYARRCVDEFGLSMFVITVGAEGAVAVLSDGSTIGSPGRRVSVVDTVGAGDTFMAGFLSAYTRDRHDVRRALEHGIAAAAIVCGRQGAQPPTRDEVAALVGAAQRS</sequence>
<protein>
    <submittedName>
        <fullName evidence="7">Carbohydrate kinase</fullName>
    </submittedName>
</protein>
<comment type="caution">
    <text evidence="7">The sequence shown here is derived from an EMBL/GenBank/DDBJ whole genome shotgun (WGS) entry which is preliminary data.</text>
</comment>
<dbReference type="SUPFAM" id="SSF53613">
    <property type="entry name" value="Ribokinase-like"/>
    <property type="match status" value="1"/>
</dbReference>
<organism evidence="7 8">
    <name type="scientific">Tessaracoccus lubricantis</name>
    <dbReference type="NCBI Taxonomy" id="545543"/>
    <lineage>
        <taxon>Bacteria</taxon>
        <taxon>Bacillati</taxon>
        <taxon>Actinomycetota</taxon>
        <taxon>Actinomycetes</taxon>
        <taxon>Propionibacteriales</taxon>
        <taxon>Propionibacteriaceae</taxon>
        <taxon>Tessaracoccus</taxon>
    </lineage>
</organism>
<name>A0ABP9EZB0_9ACTN</name>
<keyword evidence="8" id="KW-1185">Reference proteome</keyword>
<dbReference type="PROSITE" id="PS00584">
    <property type="entry name" value="PFKB_KINASES_2"/>
    <property type="match status" value="1"/>
</dbReference>
<evidence type="ECO:0000313" key="7">
    <source>
        <dbReference type="EMBL" id="GAA4890466.1"/>
    </source>
</evidence>
<accession>A0ABP9EZB0</accession>
<feature type="domain" description="Carbohydrate kinase PfkB" evidence="6">
    <location>
        <begin position="4"/>
        <end position="297"/>
    </location>
</feature>
<dbReference type="InterPro" id="IPR011611">
    <property type="entry name" value="PfkB_dom"/>
</dbReference>
<dbReference type="Proteomes" id="UP001501521">
    <property type="component" value="Unassembled WGS sequence"/>
</dbReference>
<dbReference type="RefSeq" id="WP_345578121.1">
    <property type="nucleotide sequence ID" value="NZ_BAABLV010000006.1"/>
</dbReference>
<proteinExistence type="inferred from homology"/>
<evidence type="ECO:0000256" key="2">
    <source>
        <dbReference type="ARBA" id="ARBA00022679"/>
    </source>
</evidence>
<keyword evidence="2" id="KW-0808">Transferase</keyword>
<reference evidence="8" key="1">
    <citation type="journal article" date="2019" name="Int. J. Syst. Evol. Microbiol.">
        <title>The Global Catalogue of Microorganisms (GCM) 10K type strain sequencing project: providing services to taxonomists for standard genome sequencing and annotation.</title>
        <authorList>
            <consortium name="The Broad Institute Genomics Platform"/>
            <consortium name="The Broad Institute Genome Sequencing Center for Infectious Disease"/>
            <person name="Wu L."/>
            <person name="Ma J."/>
        </authorList>
    </citation>
    <scope>NUCLEOTIDE SEQUENCE [LARGE SCALE GENOMIC DNA]</scope>
    <source>
        <strain evidence="8">JCM 19125</strain>
    </source>
</reference>
<dbReference type="PANTHER" id="PTHR43085">
    <property type="entry name" value="HEXOKINASE FAMILY MEMBER"/>
    <property type="match status" value="1"/>
</dbReference>
<dbReference type="InterPro" id="IPR029056">
    <property type="entry name" value="Ribokinase-like"/>
</dbReference>
<keyword evidence="4 7" id="KW-0418">Kinase</keyword>